<dbReference type="Gene3D" id="3.30.530.20">
    <property type="match status" value="1"/>
</dbReference>
<dbReference type="CDD" id="cd07812">
    <property type="entry name" value="SRPBCC"/>
    <property type="match status" value="1"/>
</dbReference>
<dbReference type="InterPro" id="IPR023393">
    <property type="entry name" value="START-like_dom_sf"/>
</dbReference>
<comment type="caution">
    <text evidence="1">The sequence shown here is derived from an EMBL/GenBank/DDBJ whole genome shotgun (WGS) entry which is preliminary data.</text>
</comment>
<evidence type="ECO:0000313" key="2">
    <source>
        <dbReference type="Proteomes" id="UP001501266"/>
    </source>
</evidence>
<dbReference type="RefSeq" id="WP_343920222.1">
    <property type="nucleotide sequence ID" value="NZ_BAAAKK010000005.1"/>
</dbReference>
<accession>A0ABN1YX72</accession>
<reference evidence="1 2" key="1">
    <citation type="journal article" date="2019" name="Int. J. Syst. Evol. Microbiol.">
        <title>The Global Catalogue of Microorganisms (GCM) 10K type strain sequencing project: providing services to taxonomists for standard genome sequencing and annotation.</title>
        <authorList>
            <consortium name="The Broad Institute Genomics Platform"/>
            <consortium name="The Broad Institute Genome Sequencing Center for Infectious Disease"/>
            <person name="Wu L."/>
            <person name="Ma J."/>
        </authorList>
    </citation>
    <scope>NUCLEOTIDE SEQUENCE [LARGE SCALE GENOMIC DNA]</scope>
    <source>
        <strain evidence="1 2">JCM 12398</strain>
    </source>
</reference>
<gene>
    <name evidence="1" type="ORF">GCM10009640_21280</name>
</gene>
<name>A0ABN1YX72_9MICO</name>
<dbReference type="Proteomes" id="UP001501266">
    <property type="component" value="Unassembled WGS sequence"/>
</dbReference>
<evidence type="ECO:0008006" key="3">
    <source>
        <dbReference type="Google" id="ProtNLM"/>
    </source>
</evidence>
<sequence length="160" mass="17707">MSDISMTLERSIAASPEAVWRVLTDLEAAPEILSGVARIERLAGVGYAIGTRWRETRTMMGREETEEMEVVGIDEGRSTMIAAEARGMAYRTEFTLETTTTDDGTTGTLLRMRFGGSLLSPSWVQRVMAKLTAPLGMAMTRRIMQQDLDDIATAAERRLD</sequence>
<dbReference type="InterPro" id="IPR019587">
    <property type="entry name" value="Polyketide_cyclase/dehydratase"/>
</dbReference>
<proteinExistence type="predicted"/>
<dbReference type="Pfam" id="PF10604">
    <property type="entry name" value="Polyketide_cyc2"/>
    <property type="match status" value="1"/>
</dbReference>
<keyword evidence="2" id="KW-1185">Reference proteome</keyword>
<protein>
    <recommendedName>
        <fullName evidence="3">Polyketide cyclase / dehydrase and lipid transport</fullName>
    </recommendedName>
</protein>
<dbReference type="SUPFAM" id="SSF55961">
    <property type="entry name" value="Bet v1-like"/>
    <property type="match status" value="1"/>
</dbReference>
<organism evidence="1 2">
    <name type="scientific">Agrococcus citreus</name>
    <dbReference type="NCBI Taxonomy" id="84643"/>
    <lineage>
        <taxon>Bacteria</taxon>
        <taxon>Bacillati</taxon>
        <taxon>Actinomycetota</taxon>
        <taxon>Actinomycetes</taxon>
        <taxon>Micrococcales</taxon>
        <taxon>Microbacteriaceae</taxon>
        <taxon>Agrococcus</taxon>
    </lineage>
</organism>
<dbReference type="EMBL" id="BAAAKK010000005">
    <property type="protein sequence ID" value="GAA1424639.1"/>
    <property type="molecule type" value="Genomic_DNA"/>
</dbReference>
<evidence type="ECO:0000313" key="1">
    <source>
        <dbReference type="EMBL" id="GAA1424639.1"/>
    </source>
</evidence>